<dbReference type="GO" id="GO:0000287">
    <property type="term" value="F:magnesium ion binding"/>
    <property type="evidence" value="ECO:0007669"/>
    <property type="project" value="UniProtKB-UniRule"/>
</dbReference>
<protein>
    <recommendedName>
        <fullName evidence="6">Endonuclease V</fullName>
        <ecNumber evidence="6">3.1.21.7</ecNumber>
    </recommendedName>
    <alternativeName>
        <fullName evidence="6">Deoxyinosine 3'endonuclease</fullName>
    </alternativeName>
    <alternativeName>
        <fullName evidence="6">Deoxyribonuclease V</fullName>
        <shortName evidence="6">DNase V</shortName>
    </alternativeName>
</protein>
<evidence type="ECO:0000313" key="7">
    <source>
        <dbReference type="EMBL" id="BBA35476.1"/>
    </source>
</evidence>
<comment type="function">
    <text evidence="6">DNA repair enzyme involved in the repair of deaminated bases. Selectively cleaves double-stranded DNA at the second phosphodiester bond 3' to a deoxyinosine leaving behind the intact lesion on the nicked DNA.</text>
</comment>
<dbReference type="EMBL" id="AP017928">
    <property type="protein sequence ID" value="BBA35476.1"/>
    <property type="molecule type" value="Genomic_DNA"/>
</dbReference>
<evidence type="ECO:0000256" key="5">
    <source>
        <dbReference type="ARBA" id="ARBA00022801"/>
    </source>
</evidence>
<dbReference type="EC" id="3.1.21.7" evidence="6"/>
<dbReference type="GO" id="GO:0043737">
    <property type="term" value="F:deoxyribonuclease V activity"/>
    <property type="evidence" value="ECO:0007669"/>
    <property type="project" value="UniProtKB-UniRule"/>
</dbReference>
<keyword evidence="6" id="KW-0460">Magnesium</keyword>
<comment type="cofactor">
    <cofactor evidence="6">
        <name>Mg(2+)</name>
        <dbReference type="ChEBI" id="CHEBI:18420"/>
    </cofactor>
</comment>
<feature type="binding site" evidence="6">
    <location>
        <position position="114"/>
    </location>
    <ligand>
        <name>Mg(2+)</name>
        <dbReference type="ChEBI" id="CHEBI:18420"/>
    </ligand>
</feature>
<keyword evidence="5 6" id="KW-0378">Hydrolase</keyword>
<dbReference type="GO" id="GO:0016891">
    <property type="term" value="F:RNA endonuclease activity producing 5'-phosphomonoesters, hydrolytic mechanism"/>
    <property type="evidence" value="ECO:0007669"/>
    <property type="project" value="TreeGrafter"/>
</dbReference>
<dbReference type="GO" id="GO:0005737">
    <property type="term" value="C:cytoplasm"/>
    <property type="evidence" value="ECO:0007669"/>
    <property type="project" value="UniProtKB-SubCell"/>
</dbReference>
<keyword evidence="6" id="KW-0234">DNA repair</keyword>
<dbReference type="GO" id="GO:0003727">
    <property type="term" value="F:single-stranded RNA binding"/>
    <property type="evidence" value="ECO:0007669"/>
    <property type="project" value="TreeGrafter"/>
</dbReference>
<dbReference type="InterPro" id="IPR007581">
    <property type="entry name" value="Endonuclease-V"/>
</dbReference>
<dbReference type="HAMAP" id="MF_00801">
    <property type="entry name" value="Endonuclease_5"/>
    <property type="match status" value="1"/>
</dbReference>
<dbReference type="AlphaFoldDB" id="A0A250KVC6"/>
<name>A0A250KVC6_9GAMM</name>
<dbReference type="GO" id="GO:0006281">
    <property type="term" value="P:DNA repair"/>
    <property type="evidence" value="ECO:0007669"/>
    <property type="project" value="UniProtKB-UniRule"/>
</dbReference>
<dbReference type="NCBIfam" id="NF008629">
    <property type="entry name" value="PRK11617.1"/>
    <property type="match status" value="1"/>
</dbReference>
<evidence type="ECO:0000256" key="6">
    <source>
        <dbReference type="HAMAP-Rule" id="MF_00801"/>
    </source>
</evidence>
<dbReference type="Pfam" id="PF04493">
    <property type="entry name" value="Endonuclease_5"/>
    <property type="match status" value="1"/>
</dbReference>
<comment type="subcellular location">
    <subcellularLocation>
        <location evidence="1 6">Cytoplasm</location>
    </subcellularLocation>
</comment>
<dbReference type="Gene3D" id="3.30.2170.10">
    <property type="entry name" value="archaeoglobus fulgidus dsm 4304 superfamily"/>
    <property type="match status" value="1"/>
</dbReference>
<sequence>MKLELRHQHSWEVTPKQAIAIQNRLREFVSLRDDLPEQIRCVAGVDVGFEENGTVTRAAVVNLSVPDLLPIDSAVARRPTSFPYVPGLLSFREIPAILDALENLGDLPDVVLVDGQGYAHPRRLGIACHLGVLTDIPTIGVGKTRLLGAHDDVPDLRGAWVPLVDRGETIGAVLRTRQGVKPVYISPGHRISLSGAVEWVMRCTTRYRLPETTRHAHHLASG</sequence>
<keyword evidence="6" id="KW-0227">DNA damage</keyword>
<dbReference type="Proteomes" id="UP000266313">
    <property type="component" value="Chromosome"/>
</dbReference>
<evidence type="ECO:0000256" key="2">
    <source>
        <dbReference type="ARBA" id="ARBA00022490"/>
    </source>
</evidence>
<organism evidence="7 8">
    <name type="scientific">Methylocaldum marinum</name>
    <dbReference type="NCBI Taxonomy" id="1432792"/>
    <lineage>
        <taxon>Bacteria</taxon>
        <taxon>Pseudomonadati</taxon>
        <taxon>Pseudomonadota</taxon>
        <taxon>Gammaproteobacteria</taxon>
        <taxon>Methylococcales</taxon>
        <taxon>Methylococcaceae</taxon>
        <taxon>Methylocaldum</taxon>
    </lineage>
</organism>
<evidence type="ECO:0000256" key="4">
    <source>
        <dbReference type="ARBA" id="ARBA00022759"/>
    </source>
</evidence>
<dbReference type="CDD" id="cd06559">
    <property type="entry name" value="Endonuclease_V"/>
    <property type="match status" value="1"/>
</dbReference>
<accession>A0A250KVC6</accession>
<proteinExistence type="inferred from homology"/>
<dbReference type="PANTHER" id="PTHR28511:SF1">
    <property type="entry name" value="ENDONUCLEASE V"/>
    <property type="match status" value="1"/>
</dbReference>
<comment type="catalytic activity">
    <reaction evidence="6">
        <text>Endonucleolytic cleavage at apurinic or apyrimidinic sites to products with a 5'-phosphate.</text>
        <dbReference type="EC" id="3.1.21.7"/>
    </reaction>
</comment>
<keyword evidence="6" id="KW-0479">Metal-binding</keyword>
<comment type="similarity">
    <text evidence="6">Belongs to the endonuclease V family.</text>
</comment>
<keyword evidence="8" id="KW-1185">Reference proteome</keyword>
<reference evidence="7 8" key="1">
    <citation type="submission" date="2016-12" db="EMBL/GenBank/DDBJ databases">
        <title>Genome sequencing of Methylocaldum marinum.</title>
        <authorList>
            <person name="Takeuchi M."/>
            <person name="Kamagata Y."/>
            <person name="Hiraoka S."/>
            <person name="Oshima K."/>
            <person name="Hattori M."/>
            <person name="Iwasaki W."/>
        </authorList>
    </citation>
    <scope>NUCLEOTIDE SEQUENCE [LARGE SCALE GENOMIC DNA]</scope>
    <source>
        <strain evidence="7 8">S8</strain>
    </source>
</reference>
<dbReference type="KEGG" id="mmai:sS8_3539"/>
<evidence type="ECO:0000256" key="1">
    <source>
        <dbReference type="ARBA" id="ARBA00004496"/>
    </source>
</evidence>
<dbReference type="PANTHER" id="PTHR28511">
    <property type="entry name" value="ENDONUCLEASE V"/>
    <property type="match status" value="1"/>
</dbReference>
<evidence type="ECO:0000313" key="8">
    <source>
        <dbReference type="Proteomes" id="UP000266313"/>
    </source>
</evidence>
<feature type="binding site" evidence="6">
    <location>
        <position position="46"/>
    </location>
    <ligand>
        <name>Mg(2+)</name>
        <dbReference type="ChEBI" id="CHEBI:18420"/>
    </ligand>
</feature>
<keyword evidence="2 6" id="KW-0963">Cytoplasm</keyword>
<keyword evidence="4 6" id="KW-0255">Endonuclease</keyword>
<feature type="site" description="Interaction with target DNA" evidence="6">
    <location>
        <position position="84"/>
    </location>
</feature>
<dbReference type="RefSeq" id="WP_197716552.1">
    <property type="nucleotide sequence ID" value="NZ_AP017928.1"/>
</dbReference>
<evidence type="ECO:0000256" key="3">
    <source>
        <dbReference type="ARBA" id="ARBA00022722"/>
    </source>
</evidence>
<keyword evidence="3 6" id="KW-0540">Nuclease</keyword>
<gene>
    <name evidence="6" type="primary">nfi</name>
    <name evidence="7" type="ORF">sS8_3539</name>
</gene>